<feature type="chain" id="PRO_5015506900" description="Outer membrane protein with beta-barrel domain" evidence="1">
    <location>
        <begin position="23"/>
        <end position="238"/>
    </location>
</feature>
<keyword evidence="1" id="KW-0732">Signal</keyword>
<accession>A0A2T0U9M9</accession>
<gene>
    <name evidence="2" type="ORF">B0I27_102396</name>
</gene>
<keyword evidence="3" id="KW-1185">Reference proteome</keyword>
<organism evidence="2 3">
    <name type="scientific">Arcticibacter pallidicorallinus</name>
    <dbReference type="NCBI Taxonomy" id="1259464"/>
    <lineage>
        <taxon>Bacteria</taxon>
        <taxon>Pseudomonadati</taxon>
        <taxon>Bacteroidota</taxon>
        <taxon>Sphingobacteriia</taxon>
        <taxon>Sphingobacteriales</taxon>
        <taxon>Sphingobacteriaceae</taxon>
        <taxon>Arcticibacter</taxon>
    </lineage>
</organism>
<proteinExistence type="predicted"/>
<evidence type="ECO:0000313" key="2">
    <source>
        <dbReference type="EMBL" id="PRY54626.1"/>
    </source>
</evidence>
<name>A0A2T0U9M9_9SPHI</name>
<sequence>MKSSLLMLMTGCCMLVSTLTFAQQEWLPDGAVGQPAFKNSVGITVGTQGIGAEVGIPLSTRFNLRLATSLLPYEGDVVKKFNSTFDYNTDFKVEFMNLSAFLDWQPFPTAGSFFRKFALTAGGAYFYKAGGSAKVMLKDDYYYGDIPFTPEEVGEINTVVDWKGWAPYAGLGWHNITIADNFNLGLNLGAYYLGSPDINMTATNWLSSNPAVNEPILRRNLKDYKWLPKFEIKFAYNY</sequence>
<dbReference type="EMBL" id="PVTH01000002">
    <property type="protein sequence ID" value="PRY54626.1"/>
    <property type="molecule type" value="Genomic_DNA"/>
</dbReference>
<evidence type="ECO:0008006" key="4">
    <source>
        <dbReference type="Google" id="ProtNLM"/>
    </source>
</evidence>
<dbReference type="AlphaFoldDB" id="A0A2T0U9M9"/>
<reference evidence="2 3" key="1">
    <citation type="submission" date="2018-03" db="EMBL/GenBank/DDBJ databases">
        <title>Genomic Encyclopedia of Type Strains, Phase III (KMG-III): the genomes of soil and plant-associated and newly described type strains.</title>
        <authorList>
            <person name="Whitman W."/>
        </authorList>
    </citation>
    <scope>NUCLEOTIDE SEQUENCE [LARGE SCALE GENOMIC DNA]</scope>
    <source>
        <strain evidence="2 3">CGMCC 1.9313</strain>
    </source>
</reference>
<dbReference type="Gene3D" id="2.40.160.170">
    <property type="match status" value="1"/>
</dbReference>
<feature type="signal peptide" evidence="1">
    <location>
        <begin position="1"/>
        <end position="22"/>
    </location>
</feature>
<comment type="caution">
    <text evidence="2">The sequence shown here is derived from an EMBL/GenBank/DDBJ whole genome shotgun (WGS) entry which is preliminary data.</text>
</comment>
<dbReference type="RefSeq" id="WP_245925434.1">
    <property type="nucleotide sequence ID" value="NZ_PVTH01000002.1"/>
</dbReference>
<evidence type="ECO:0000256" key="1">
    <source>
        <dbReference type="SAM" id="SignalP"/>
    </source>
</evidence>
<evidence type="ECO:0000313" key="3">
    <source>
        <dbReference type="Proteomes" id="UP000238034"/>
    </source>
</evidence>
<protein>
    <recommendedName>
        <fullName evidence="4">Outer membrane protein with beta-barrel domain</fullName>
    </recommendedName>
</protein>
<dbReference type="Proteomes" id="UP000238034">
    <property type="component" value="Unassembled WGS sequence"/>
</dbReference>